<accession>A0A4Y7RNI9</accession>
<dbReference type="InterPro" id="IPR038109">
    <property type="entry name" value="DNA_bind_recomb_sf"/>
</dbReference>
<dbReference type="GO" id="GO:0000150">
    <property type="term" value="F:DNA strand exchange activity"/>
    <property type="evidence" value="ECO:0007669"/>
    <property type="project" value="InterPro"/>
</dbReference>
<keyword evidence="4" id="KW-1185">Reference proteome</keyword>
<dbReference type="PROSITE" id="PS00028">
    <property type="entry name" value="ZINC_FINGER_C2H2_1"/>
    <property type="match status" value="1"/>
</dbReference>
<dbReference type="AlphaFoldDB" id="A0A4Y7RNI9"/>
<dbReference type="Pfam" id="PF07508">
    <property type="entry name" value="Recombinase"/>
    <property type="match status" value="1"/>
</dbReference>
<name>A0A4Y7RNI9_9FIRM</name>
<dbReference type="InterPro" id="IPR050639">
    <property type="entry name" value="SSR_resolvase"/>
</dbReference>
<reference evidence="3 4" key="1">
    <citation type="journal article" date="2018" name="Environ. Microbiol.">
        <title>Novel energy conservation strategies and behaviour of Pelotomaculum schinkii driving syntrophic propionate catabolism.</title>
        <authorList>
            <person name="Hidalgo-Ahumada C.A.P."/>
            <person name="Nobu M.K."/>
            <person name="Narihiro T."/>
            <person name="Tamaki H."/>
            <person name="Liu W.T."/>
            <person name="Kamagata Y."/>
            <person name="Stams A.J.M."/>
            <person name="Imachi H."/>
            <person name="Sousa D.Z."/>
        </authorList>
    </citation>
    <scope>NUCLEOTIDE SEQUENCE [LARGE SCALE GENOMIC DNA]</scope>
    <source>
        <strain evidence="3 4">MGP</strain>
    </source>
</reference>
<dbReference type="PROSITE" id="PS51737">
    <property type="entry name" value="RECOMBINASE_DNA_BIND"/>
    <property type="match status" value="1"/>
</dbReference>
<evidence type="ECO:0000313" key="4">
    <source>
        <dbReference type="Proteomes" id="UP000297597"/>
    </source>
</evidence>
<dbReference type="InterPro" id="IPR011109">
    <property type="entry name" value="DNA_bind_recombinase_dom"/>
</dbReference>
<dbReference type="PANTHER" id="PTHR30461">
    <property type="entry name" value="DNA-INVERTASE FROM LAMBDOID PROPHAGE"/>
    <property type="match status" value="1"/>
</dbReference>
<dbReference type="PANTHER" id="PTHR30461:SF23">
    <property type="entry name" value="DNA RECOMBINASE-RELATED"/>
    <property type="match status" value="1"/>
</dbReference>
<gene>
    <name evidence="3" type="ORF">Pmgp_02775</name>
</gene>
<feature type="coiled-coil region" evidence="1">
    <location>
        <begin position="294"/>
        <end position="321"/>
    </location>
</feature>
<evidence type="ECO:0000313" key="3">
    <source>
        <dbReference type="EMBL" id="TEB09867.1"/>
    </source>
</evidence>
<dbReference type="InterPro" id="IPR025827">
    <property type="entry name" value="Zn_ribbon_recom_dom"/>
</dbReference>
<sequence length="436" mass="49888">MPAIRLRDRPKYQEMMSRVRQERVYGIMLSRAEKALWNGAPVALGFDWDQENKTVAVNSDEAELVQQIYDIYEELLSAQAVAQWLQENFKSTKRGGAWGSKGVIDILRNPIYIGVYRWNYRQSGRGNLKPEDEVITVENALPAIISREQWERVQKLLDANYKGSRDLKRHAKHIHILSGIIRCGYCGKTYLASRQSKPHKKIYHPSYYRCGTYVRNMQCRNKSLSGLYLEPFILEYLCAYVKAARSAGSGKDIQKQLLVSFNRPEIEYIDLPYSDPGLISILGGMNEIAATQPTEIADDKLKSLKKQKQKIETALFRLDDAYYFPEGNTGITKAEYLVKKSEFQQRLAKVDSDISVLPADSTRKTSMDLDVVSRFLLLHNLYNAGNIRDTLPALDKQVVQDFLQDVINYVEVVEGKVTKIAFNSPHGEAIHKFVYK</sequence>
<protein>
    <recommendedName>
        <fullName evidence="2">Recombinase domain-containing protein</fullName>
    </recommendedName>
</protein>
<dbReference type="Proteomes" id="UP000297597">
    <property type="component" value="Unassembled WGS sequence"/>
</dbReference>
<dbReference type="Gene3D" id="3.90.1750.20">
    <property type="entry name" value="Putative Large Serine Recombinase, Chain B, Domain 2"/>
    <property type="match status" value="1"/>
</dbReference>
<comment type="caution">
    <text evidence="3">The sequence shown here is derived from an EMBL/GenBank/DDBJ whole genome shotgun (WGS) entry which is preliminary data.</text>
</comment>
<feature type="domain" description="Recombinase" evidence="2">
    <location>
        <begin position="43"/>
        <end position="163"/>
    </location>
</feature>
<dbReference type="Pfam" id="PF13408">
    <property type="entry name" value="Zn_ribbon_recom"/>
    <property type="match status" value="1"/>
</dbReference>
<dbReference type="InterPro" id="IPR013087">
    <property type="entry name" value="Znf_C2H2_type"/>
</dbReference>
<evidence type="ECO:0000256" key="1">
    <source>
        <dbReference type="SAM" id="Coils"/>
    </source>
</evidence>
<evidence type="ECO:0000259" key="2">
    <source>
        <dbReference type="PROSITE" id="PS51737"/>
    </source>
</evidence>
<proteinExistence type="predicted"/>
<dbReference type="RefSeq" id="WP_192902935.1">
    <property type="nucleotide sequence ID" value="NZ_QFFZ01000036.1"/>
</dbReference>
<keyword evidence="1" id="KW-0175">Coiled coil</keyword>
<dbReference type="EMBL" id="QFFZ01000036">
    <property type="protein sequence ID" value="TEB09867.1"/>
    <property type="molecule type" value="Genomic_DNA"/>
</dbReference>
<organism evidence="3 4">
    <name type="scientific">Pelotomaculum propionicicum</name>
    <dbReference type="NCBI Taxonomy" id="258475"/>
    <lineage>
        <taxon>Bacteria</taxon>
        <taxon>Bacillati</taxon>
        <taxon>Bacillota</taxon>
        <taxon>Clostridia</taxon>
        <taxon>Eubacteriales</taxon>
        <taxon>Desulfotomaculaceae</taxon>
        <taxon>Pelotomaculum</taxon>
    </lineage>
</organism>
<dbReference type="GO" id="GO:0003677">
    <property type="term" value="F:DNA binding"/>
    <property type="evidence" value="ECO:0007669"/>
    <property type="project" value="InterPro"/>
</dbReference>